<accession>A0ABT6N5K6</accession>
<keyword evidence="3" id="KW-1185">Reference proteome</keyword>
<dbReference type="Proteomes" id="UP001160625">
    <property type="component" value="Unassembled WGS sequence"/>
</dbReference>
<gene>
    <name evidence="2" type="ORF">QGN17_16725</name>
</gene>
<organism evidence="2 3">
    <name type="scientific">Sphingomonas oryzagri</name>
    <dbReference type="NCBI Taxonomy" id="3042314"/>
    <lineage>
        <taxon>Bacteria</taxon>
        <taxon>Pseudomonadati</taxon>
        <taxon>Pseudomonadota</taxon>
        <taxon>Alphaproteobacteria</taxon>
        <taxon>Sphingomonadales</taxon>
        <taxon>Sphingomonadaceae</taxon>
        <taxon>Sphingomonas</taxon>
    </lineage>
</organism>
<keyword evidence="1" id="KW-1133">Transmembrane helix</keyword>
<dbReference type="InterPro" id="IPR009325">
    <property type="entry name" value="DUF983"/>
</dbReference>
<dbReference type="EMBL" id="JARYGZ010000002">
    <property type="protein sequence ID" value="MDH7640381.1"/>
    <property type="molecule type" value="Genomic_DNA"/>
</dbReference>
<dbReference type="Pfam" id="PF06170">
    <property type="entry name" value="DUF983"/>
    <property type="match status" value="1"/>
</dbReference>
<keyword evidence="1" id="KW-0812">Transmembrane</keyword>
<evidence type="ECO:0000313" key="2">
    <source>
        <dbReference type="EMBL" id="MDH7640381.1"/>
    </source>
</evidence>
<name>A0ABT6N5K6_9SPHN</name>
<evidence type="ECO:0000256" key="1">
    <source>
        <dbReference type="SAM" id="Phobius"/>
    </source>
</evidence>
<dbReference type="RefSeq" id="WP_281045724.1">
    <property type="nucleotide sequence ID" value="NZ_JARYGZ010000002.1"/>
</dbReference>
<comment type="caution">
    <text evidence="2">The sequence shown here is derived from an EMBL/GenBank/DDBJ whole genome shotgun (WGS) entry which is preliminary data.</text>
</comment>
<sequence length="127" mass="13863">MTDTELLDRRDWKKAVLAGMADRCPSCGQAHLFARGLRTVPHCPACGQDWSHQRADDFPAYLVILILGHVLVPIVVAVNIAWDVPLVPQMIAWSLLAIVIAVAMIRPAKGAVIGAQWALRMGGFGKR</sequence>
<protein>
    <submittedName>
        <fullName evidence="2">DUF983 domain-containing protein</fullName>
    </submittedName>
</protein>
<feature type="transmembrane region" description="Helical" evidence="1">
    <location>
        <begin position="86"/>
        <end position="105"/>
    </location>
</feature>
<evidence type="ECO:0000313" key="3">
    <source>
        <dbReference type="Proteomes" id="UP001160625"/>
    </source>
</evidence>
<proteinExistence type="predicted"/>
<reference evidence="2" key="1">
    <citation type="submission" date="2023-04" db="EMBL/GenBank/DDBJ databases">
        <title>Sphingomonas sp. MAHUQ-71 isolated from rice field.</title>
        <authorList>
            <person name="Huq M.A."/>
        </authorList>
    </citation>
    <scope>NUCLEOTIDE SEQUENCE</scope>
    <source>
        <strain evidence="2">MAHUQ-71</strain>
    </source>
</reference>
<feature type="transmembrane region" description="Helical" evidence="1">
    <location>
        <begin position="60"/>
        <end position="80"/>
    </location>
</feature>
<keyword evidence="1" id="KW-0472">Membrane</keyword>